<gene>
    <name evidence="10" type="ORF">CSSPTR1EN2_LOCUS23321</name>
</gene>
<proteinExistence type="inferred from homology"/>
<organism evidence="10 11">
    <name type="scientific">Sphagnum troendelagicum</name>
    <dbReference type="NCBI Taxonomy" id="128251"/>
    <lineage>
        <taxon>Eukaryota</taxon>
        <taxon>Viridiplantae</taxon>
        <taxon>Streptophyta</taxon>
        <taxon>Embryophyta</taxon>
        <taxon>Bryophyta</taxon>
        <taxon>Sphagnophytina</taxon>
        <taxon>Sphagnopsida</taxon>
        <taxon>Sphagnales</taxon>
        <taxon>Sphagnaceae</taxon>
        <taxon>Sphagnum</taxon>
    </lineage>
</organism>
<keyword evidence="4" id="KW-0732">Signal</keyword>
<sequence length="218" mass="24621">MKKMMKMMMGSVQIKPILLLCIVFGLISHSTALITTILAKECVYEEVEYAGDLVSGNFVVREHGFSWGTNERVELVVTSPGGTKVFSAAANDGKKFEFQAHERGLYRFCFINPSSTPETISFYIHVGHVPGIEDLAKDEHLTPVNVKIAKLREALESVSAEQNYLKARDFRHRITNESTNTRLIFYTMGEYLCLVGVSLGQVYLIRQLFSKRLGYNRV</sequence>
<keyword evidence="5 8" id="KW-1133">Transmembrane helix</keyword>
<feature type="transmembrane region" description="Helical" evidence="8">
    <location>
        <begin position="183"/>
        <end position="205"/>
    </location>
</feature>
<evidence type="ECO:0000256" key="8">
    <source>
        <dbReference type="SAM" id="Phobius"/>
    </source>
</evidence>
<dbReference type="PROSITE" id="PS50866">
    <property type="entry name" value="GOLD"/>
    <property type="match status" value="1"/>
</dbReference>
<evidence type="ECO:0000256" key="6">
    <source>
        <dbReference type="ARBA" id="ARBA00023136"/>
    </source>
</evidence>
<evidence type="ECO:0000313" key="11">
    <source>
        <dbReference type="Proteomes" id="UP001497512"/>
    </source>
</evidence>
<evidence type="ECO:0000256" key="2">
    <source>
        <dbReference type="ARBA" id="ARBA00007104"/>
    </source>
</evidence>
<accession>A0ABP0V3C3</accession>
<name>A0ABP0V3C3_9BRYO</name>
<feature type="domain" description="GOLD" evidence="9">
    <location>
        <begin position="40"/>
        <end position="126"/>
    </location>
</feature>
<keyword evidence="6 8" id="KW-0472">Membrane</keyword>
<dbReference type="InterPro" id="IPR015720">
    <property type="entry name" value="Emp24-like"/>
</dbReference>
<evidence type="ECO:0000256" key="3">
    <source>
        <dbReference type="ARBA" id="ARBA00022692"/>
    </source>
</evidence>
<keyword evidence="3 7" id="KW-0812">Transmembrane</keyword>
<dbReference type="SMART" id="SM01190">
    <property type="entry name" value="EMP24_GP25L"/>
    <property type="match status" value="1"/>
</dbReference>
<evidence type="ECO:0000313" key="10">
    <source>
        <dbReference type="EMBL" id="CAK9236921.1"/>
    </source>
</evidence>
<dbReference type="InterPro" id="IPR009038">
    <property type="entry name" value="GOLD_dom"/>
</dbReference>
<evidence type="ECO:0000259" key="9">
    <source>
        <dbReference type="PROSITE" id="PS50866"/>
    </source>
</evidence>
<reference evidence="10" key="1">
    <citation type="submission" date="2024-02" db="EMBL/GenBank/DDBJ databases">
        <authorList>
            <consortium name="ELIXIR-Norway"/>
            <consortium name="Elixir Norway"/>
        </authorList>
    </citation>
    <scope>NUCLEOTIDE SEQUENCE</scope>
</reference>
<dbReference type="Pfam" id="PF01105">
    <property type="entry name" value="EMP24_GP25L"/>
    <property type="match status" value="1"/>
</dbReference>
<dbReference type="PANTHER" id="PTHR22811">
    <property type="entry name" value="TRANSMEMBRANE EMP24 DOMAIN-CONTAINING PROTEIN"/>
    <property type="match status" value="1"/>
</dbReference>
<evidence type="ECO:0000256" key="1">
    <source>
        <dbReference type="ARBA" id="ARBA00004479"/>
    </source>
</evidence>
<comment type="subcellular location">
    <subcellularLocation>
        <location evidence="1 7">Membrane</location>
        <topology evidence="1 7">Single-pass type I membrane protein</topology>
    </subcellularLocation>
</comment>
<dbReference type="Proteomes" id="UP001497512">
    <property type="component" value="Chromosome 9"/>
</dbReference>
<evidence type="ECO:0000256" key="7">
    <source>
        <dbReference type="RuleBase" id="RU003827"/>
    </source>
</evidence>
<protein>
    <recommendedName>
        <fullName evidence="9">GOLD domain-containing protein</fullName>
    </recommendedName>
</protein>
<evidence type="ECO:0000256" key="5">
    <source>
        <dbReference type="ARBA" id="ARBA00022989"/>
    </source>
</evidence>
<comment type="similarity">
    <text evidence="2 7">Belongs to the EMP24/GP25L family.</text>
</comment>
<dbReference type="EMBL" id="OZ019901">
    <property type="protein sequence ID" value="CAK9236921.1"/>
    <property type="molecule type" value="Genomic_DNA"/>
</dbReference>
<evidence type="ECO:0000256" key="4">
    <source>
        <dbReference type="ARBA" id="ARBA00022729"/>
    </source>
</evidence>
<keyword evidence="11" id="KW-1185">Reference proteome</keyword>